<organism evidence="1 2">
    <name type="scientific">Taxus chinensis</name>
    <name type="common">Chinese yew</name>
    <name type="synonym">Taxus wallichiana var. chinensis</name>
    <dbReference type="NCBI Taxonomy" id="29808"/>
    <lineage>
        <taxon>Eukaryota</taxon>
        <taxon>Viridiplantae</taxon>
        <taxon>Streptophyta</taxon>
        <taxon>Embryophyta</taxon>
        <taxon>Tracheophyta</taxon>
        <taxon>Spermatophyta</taxon>
        <taxon>Pinopsida</taxon>
        <taxon>Pinidae</taxon>
        <taxon>Conifers II</taxon>
        <taxon>Cupressales</taxon>
        <taxon>Taxaceae</taxon>
        <taxon>Taxus</taxon>
    </lineage>
</organism>
<evidence type="ECO:0000313" key="2">
    <source>
        <dbReference type="Proteomes" id="UP000824469"/>
    </source>
</evidence>
<dbReference type="AlphaFoldDB" id="A0AA38BTS2"/>
<feature type="non-terminal residue" evidence="1">
    <location>
        <position position="52"/>
    </location>
</feature>
<comment type="caution">
    <text evidence="1">The sequence shown here is derived from an EMBL/GenBank/DDBJ whole genome shotgun (WGS) entry which is preliminary data.</text>
</comment>
<gene>
    <name evidence="1" type="ORF">KI387_031923</name>
</gene>
<keyword evidence="2" id="KW-1185">Reference proteome</keyword>
<reference evidence="1 2" key="1">
    <citation type="journal article" date="2021" name="Nat. Plants">
        <title>The Taxus genome provides insights into paclitaxel biosynthesis.</title>
        <authorList>
            <person name="Xiong X."/>
            <person name="Gou J."/>
            <person name="Liao Q."/>
            <person name="Li Y."/>
            <person name="Zhou Q."/>
            <person name="Bi G."/>
            <person name="Li C."/>
            <person name="Du R."/>
            <person name="Wang X."/>
            <person name="Sun T."/>
            <person name="Guo L."/>
            <person name="Liang H."/>
            <person name="Lu P."/>
            <person name="Wu Y."/>
            <person name="Zhang Z."/>
            <person name="Ro D.K."/>
            <person name="Shang Y."/>
            <person name="Huang S."/>
            <person name="Yan J."/>
        </authorList>
    </citation>
    <scope>NUCLEOTIDE SEQUENCE [LARGE SCALE GENOMIC DNA]</scope>
    <source>
        <strain evidence="1">Ta-2019</strain>
    </source>
</reference>
<dbReference type="EMBL" id="JAHRHJ020003813">
    <property type="protein sequence ID" value="KAH9287806.1"/>
    <property type="molecule type" value="Genomic_DNA"/>
</dbReference>
<sequence length="52" mass="5723">GLSHNSLVLPKFVNSEEKRAQQHIEERDSGQFVLTDSLDASATQTNKVGVLQ</sequence>
<protein>
    <submittedName>
        <fullName evidence="1">Uncharacterized protein</fullName>
    </submittedName>
</protein>
<feature type="non-terminal residue" evidence="1">
    <location>
        <position position="1"/>
    </location>
</feature>
<name>A0AA38BTS2_TAXCH</name>
<proteinExistence type="predicted"/>
<accession>A0AA38BTS2</accession>
<evidence type="ECO:0000313" key="1">
    <source>
        <dbReference type="EMBL" id="KAH9287806.1"/>
    </source>
</evidence>
<dbReference type="Proteomes" id="UP000824469">
    <property type="component" value="Unassembled WGS sequence"/>
</dbReference>